<sequence>MNERLKKQLYRLNAKEKQQKETGEFLMDYPKKSFSKEDGTMNLLNEYFFRNKDIYVSKHNRFADYPTHSHQFLELNYMLRGNSHQLIEGKEEVLQEGELLLLDIGCHHSIAALGEEDILINILFRDQSINLEWLTGMKKKNSLVYDFLLNSAVDGNRMKKYIIFKSANIPHIKQILEQIITEYFQDEEFSTKMITLYLPILFTELVRKCDTYLSDEVKSLYSDSHNAALSTLKLIEQEYRDITLGKAAETLGYNKNYLSNVMKQKTGQTFTELVNKQKLLAADLLIESTSMPISEIIEQVGFQNKTYFYSLYKAQFGGLPLDRRKKEQATAK</sequence>
<dbReference type="CDD" id="cd06996">
    <property type="entry name" value="cupin_Lmo2851-like_N"/>
    <property type="match status" value="1"/>
</dbReference>
<evidence type="ECO:0000256" key="1">
    <source>
        <dbReference type="ARBA" id="ARBA00023015"/>
    </source>
</evidence>
<dbReference type="SUPFAM" id="SSF46689">
    <property type="entry name" value="Homeodomain-like"/>
    <property type="match status" value="1"/>
</dbReference>
<dbReference type="InterPro" id="IPR014710">
    <property type="entry name" value="RmlC-like_jellyroll"/>
</dbReference>
<dbReference type="EMBL" id="AODF01000001">
    <property type="protein sequence ID" value="EUJ33955.1"/>
    <property type="molecule type" value="Genomic_DNA"/>
</dbReference>
<evidence type="ECO:0000313" key="6">
    <source>
        <dbReference type="Proteomes" id="UP000019249"/>
    </source>
</evidence>
<dbReference type="PROSITE" id="PS01124">
    <property type="entry name" value="HTH_ARAC_FAMILY_2"/>
    <property type="match status" value="1"/>
</dbReference>
<accession>A0ABP3B211</accession>
<organism evidence="5 6">
    <name type="scientific">Listeria floridensis FSL S10-1187</name>
    <dbReference type="NCBI Taxonomy" id="1265817"/>
    <lineage>
        <taxon>Bacteria</taxon>
        <taxon>Bacillati</taxon>
        <taxon>Bacillota</taxon>
        <taxon>Bacilli</taxon>
        <taxon>Bacillales</taxon>
        <taxon>Listeriaceae</taxon>
        <taxon>Listeria</taxon>
    </lineage>
</organism>
<dbReference type="RefSeq" id="WP_036095953.1">
    <property type="nucleotide sequence ID" value="NZ_AODF01000001.1"/>
</dbReference>
<dbReference type="Gene3D" id="2.60.120.10">
    <property type="entry name" value="Jelly Rolls"/>
    <property type="match status" value="1"/>
</dbReference>
<dbReference type="InterPro" id="IPR003313">
    <property type="entry name" value="AraC-bd"/>
</dbReference>
<dbReference type="InterPro" id="IPR018060">
    <property type="entry name" value="HTH_AraC"/>
</dbReference>
<evidence type="ECO:0000256" key="2">
    <source>
        <dbReference type="ARBA" id="ARBA00023125"/>
    </source>
</evidence>
<comment type="caution">
    <text evidence="5">The sequence shown here is derived from an EMBL/GenBank/DDBJ whole genome shotgun (WGS) entry which is preliminary data.</text>
</comment>
<dbReference type="Pfam" id="PF12833">
    <property type="entry name" value="HTH_18"/>
    <property type="match status" value="1"/>
</dbReference>
<dbReference type="PANTHER" id="PTHR43280:SF28">
    <property type="entry name" value="HTH-TYPE TRANSCRIPTIONAL ACTIVATOR RHAS"/>
    <property type="match status" value="1"/>
</dbReference>
<dbReference type="InterPro" id="IPR037923">
    <property type="entry name" value="HTH-like"/>
</dbReference>
<keyword evidence="2" id="KW-0238">DNA-binding</keyword>
<evidence type="ECO:0000259" key="4">
    <source>
        <dbReference type="PROSITE" id="PS01124"/>
    </source>
</evidence>
<dbReference type="SUPFAM" id="SSF51215">
    <property type="entry name" value="Regulatory protein AraC"/>
    <property type="match status" value="1"/>
</dbReference>
<dbReference type="Gene3D" id="1.10.10.60">
    <property type="entry name" value="Homeodomain-like"/>
    <property type="match status" value="2"/>
</dbReference>
<evidence type="ECO:0000256" key="3">
    <source>
        <dbReference type="ARBA" id="ARBA00023163"/>
    </source>
</evidence>
<reference evidence="5 6" key="1">
    <citation type="journal article" date="2014" name="Int. J. Syst. Evol. Microbiol.">
        <title>Listeria floridensis sp. nov., Listeria aquatica sp. nov., Listeria cornellensis sp. nov., Listeria riparia sp. nov. and Listeria grandensis sp. nov., from agricultural and natural environments.</title>
        <authorList>
            <person name="den Bakker H.C."/>
            <person name="Warchocki S."/>
            <person name="Wright E.M."/>
            <person name="Allred A.F."/>
            <person name="Ahlstrom C."/>
            <person name="Manuel C.S."/>
            <person name="Stasiewicz M.J."/>
            <person name="Burrell A."/>
            <person name="Roof S."/>
            <person name="Strawn L."/>
            <person name="Fortes E.D."/>
            <person name="Nightingale K.K."/>
            <person name="Kephart D."/>
            <person name="Wiedmann M."/>
        </authorList>
    </citation>
    <scope>NUCLEOTIDE SEQUENCE [LARGE SCALE GENOMIC DNA]</scope>
    <source>
        <strain evidence="5 6">FSL S10-1187</strain>
    </source>
</reference>
<protein>
    <submittedName>
        <fullName evidence="5">Transcriptional regulator, AraC family protein</fullName>
    </submittedName>
</protein>
<dbReference type="Pfam" id="PF02311">
    <property type="entry name" value="AraC_binding"/>
    <property type="match status" value="1"/>
</dbReference>
<dbReference type="InterPro" id="IPR009057">
    <property type="entry name" value="Homeodomain-like_sf"/>
</dbReference>
<dbReference type="Proteomes" id="UP000019249">
    <property type="component" value="Unassembled WGS sequence"/>
</dbReference>
<dbReference type="PANTHER" id="PTHR43280">
    <property type="entry name" value="ARAC-FAMILY TRANSCRIPTIONAL REGULATOR"/>
    <property type="match status" value="1"/>
</dbReference>
<proteinExistence type="predicted"/>
<keyword evidence="6" id="KW-1185">Reference proteome</keyword>
<gene>
    <name evidence="5" type="ORF">MFLO_02035</name>
</gene>
<dbReference type="SMART" id="SM00342">
    <property type="entry name" value="HTH_ARAC"/>
    <property type="match status" value="1"/>
</dbReference>
<evidence type="ECO:0000313" key="5">
    <source>
        <dbReference type="EMBL" id="EUJ33955.1"/>
    </source>
</evidence>
<feature type="domain" description="HTH araC/xylS-type" evidence="4">
    <location>
        <begin position="229"/>
        <end position="326"/>
    </location>
</feature>
<name>A0ABP3B211_9LIST</name>
<keyword evidence="3" id="KW-0804">Transcription</keyword>
<keyword evidence="1" id="KW-0805">Transcription regulation</keyword>